<evidence type="ECO:0000256" key="1">
    <source>
        <dbReference type="SAM" id="SignalP"/>
    </source>
</evidence>
<dbReference type="AlphaFoldDB" id="A0A9Q9I992"/>
<dbReference type="EMBL" id="CP073767">
    <property type="protein sequence ID" value="UWZ50736.1"/>
    <property type="molecule type" value="Genomic_DNA"/>
</dbReference>
<gene>
    <name evidence="2" type="ORF">Daura_28410</name>
</gene>
<keyword evidence="3" id="KW-1185">Reference proteome</keyword>
<feature type="signal peptide" evidence="1">
    <location>
        <begin position="1"/>
        <end position="31"/>
    </location>
</feature>
<dbReference type="KEGG" id="daur:Daura_28410"/>
<protein>
    <recommendedName>
        <fullName evidence="4">Secreted protein</fullName>
    </recommendedName>
</protein>
<name>A0A9Q9I992_9ACTN</name>
<dbReference type="RefSeq" id="WP_033358227.1">
    <property type="nucleotide sequence ID" value="NZ_CP073767.1"/>
</dbReference>
<organism evidence="2 3">
    <name type="scientific">Dactylosporangium aurantiacum</name>
    <dbReference type="NCBI Taxonomy" id="35754"/>
    <lineage>
        <taxon>Bacteria</taxon>
        <taxon>Bacillati</taxon>
        <taxon>Actinomycetota</taxon>
        <taxon>Actinomycetes</taxon>
        <taxon>Micromonosporales</taxon>
        <taxon>Micromonosporaceae</taxon>
        <taxon>Dactylosporangium</taxon>
    </lineage>
</organism>
<evidence type="ECO:0000313" key="2">
    <source>
        <dbReference type="EMBL" id="UWZ50736.1"/>
    </source>
</evidence>
<reference evidence="2" key="1">
    <citation type="submission" date="2021-04" db="EMBL/GenBank/DDBJ databases">
        <title>Dactylosporangium aurantiacum NRRL B-8018 full assembly.</title>
        <authorList>
            <person name="Hartkoorn R.C."/>
            <person name="Beaudoing E."/>
            <person name="Hot D."/>
        </authorList>
    </citation>
    <scope>NUCLEOTIDE SEQUENCE</scope>
    <source>
        <strain evidence="2">NRRL B-8018</strain>
    </source>
</reference>
<evidence type="ECO:0000313" key="3">
    <source>
        <dbReference type="Proteomes" id="UP001058003"/>
    </source>
</evidence>
<accession>A0A9Q9I992</accession>
<dbReference type="OrthoDB" id="3454650at2"/>
<evidence type="ECO:0008006" key="4">
    <source>
        <dbReference type="Google" id="ProtNLM"/>
    </source>
</evidence>
<keyword evidence="1" id="KW-0732">Signal</keyword>
<dbReference type="Proteomes" id="UP001058003">
    <property type="component" value="Chromosome"/>
</dbReference>
<sequence>MGVSIRYRLPAAAFGAVLAGVATVAPAPAAAARTAQTWQVAALPPLAPASRLVDVSATGRDDAWAVGLQGSTYGGPAPARPYALMHWDGGTWSQRSLPENIGTLYGVSARSATDAWTVGADGTQAAYAAHWNGTAWQGYRPLGGVPGGASVLFDVAATGGRPVFAGAESSHALVVEWDGQQFTRVPLPGSDAWYGVFYGAATAPDGAAFAVGAWSVDDAPYPEPMIAQRIGTTWRLATLPKITSARLLGVWAGSAGNAWAVGTIDYDSAPKPLILHWDGSSWRQVASPTPAGSLTAVAGDAAGNLWVSGNNPIPPWILYPGSLFLRYQAGQWSTVYGPKANNEDPALSAVANVPGTSGFWSVGAVYDPVGGYTAIIERIRG</sequence>
<feature type="chain" id="PRO_5040303837" description="Secreted protein" evidence="1">
    <location>
        <begin position="32"/>
        <end position="381"/>
    </location>
</feature>
<proteinExistence type="predicted"/>